<dbReference type="PANTHER" id="PTHR46401">
    <property type="entry name" value="GLYCOSYLTRANSFERASE WBBK-RELATED"/>
    <property type="match status" value="1"/>
</dbReference>
<accession>A0A0S2DPB6</accession>
<dbReference type="STRING" id="69.GLE_5093"/>
<evidence type="ECO:0000313" key="3">
    <source>
        <dbReference type="Proteomes" id="UP000061569"/>
    </source>
</evidence>
<dbReference type="GO" id="GO:0016757">
    <property type="term" value="F:glycosyltransferase activity"/>
    <property type="evidence" value="ECO:0007669"/>
    <property type="project" value="TreeGrafter"/>
</dbReference>
<protein>
    <submittedName>
        <fullName evidence="2">Glycosyl transferase, group 1 family protein</fullName>
    </submittedName>
</protein>
<dbReference type="SMR" id="A0A0S2DPB6"/>
<evidence type="ECO:0000313" key="2">
    <source>
        <dbReference type="EMBL" id="ALN60434.1"/>
    </source>
</evidence>
<dbReference type="KEGG" id="lez:GLE_5093"/>
<dbReference type="SUPFAM" id="SSF53756">
    <property type="entry name" value="UDP-Glycosyltransferase/glycogen phosphorylase"/>
    <property type="match status" value="1"/>
</dbReference>
<dbReference type="PATRIC" id="fig|69.6.peg.5018"/>
<organism evidence="2 3">
    <name type="scientific">Lysobacter enzymogenes</name>
    <dbReference type="NCBI Taxonomy" id="69"/>
    <lineage>
        <taxon>Bacteria</taxon>
        <taxon>Pseudomonadati</taxon>
        <taxon>Pseudomonadota</taxon>
        <taxon>Gammaproteobacteria</taxon>
        <taxon>Lysobacterales</taxon>
        <taxon>Lysobacteraceae</taxon>
        <taxon>Lysobacter</taxon>
    </lineage>
</organism>
<reference evidence="2 3" key="1">
    <citation type="submission" date="2015-11" db="EMBL/GenBank/DDBJ databases">
        <title>Genome sequences of Lysobacter enzymogenes strain C3 and Lysobacter antibioticus ATCC 29479.</title>
        <authorList>
            <person name="Kobayashi D.Y."/>
        </authorList>
    </citation>
    <scope>NUCLEOTIDE SEQUENCE [LARGE SCALE GENOMIC DNA]</scope>
    <source>
        <strain evidence="2 3">C3</strain>
    </source>
</reference>
<feature type="domain" description="Glycosyltransferase subfamily 4-like N-terminal" evidence="1">
    <location>
        <begin position="16"/>
        <end position="190"/>
    </location>
</feature>
<proteinExistence type="predicted"/>
<keyword evidence="2" id="KW-0808">Transferase</keyword>
<dbReference type="RefSeq" id="WP_057949549.1">
    <property type="nucleotide sequence ID" value="NZ_CP110813.1"/>
</dbReference>
<dbReference type="Pfam" id="PF13439">
    <property type="entry name" value="Glyco_transf_4"/>
    <property type="match status" value="1"/>
</dbReference>
<dbReference type="OrthoDB" id="9801609at2"/>
<dbReference type="PANTHER" id="PTHR46401:SF2">
    <property type="entry name" value="GLYCOSYLTRANSFERASE WBBK-RELATED"/>
    <property type="match status" value="1"/>
</dbReference>
<dbReference type="EMBL" id="CP013140">
    <property type="protein sequence ID" value="ALN60434.1"/>
    <property type="molecule type" value="Genomic_DNA"/>
</dbReference>
<dbReference type="AlphaFoldDB" id="A0A0S2DPB6"/>
<dbReference type="Gene3D" id="3.40.50.2000">
    <property type="entry name" value="Glycogen Phosphorylase B"/>
    <property type="match status" value="1"/>
</dbReference>
<name>A0A0S2DPB6_LYSEN</name>
<dbReference type="CDD" id="cd03809">
    <property type="entry name" value="GT4_MtfB-like"/>
    <property type="match status" value="1"/>
</dbReference>
<gene>
    <name evidence="2" type="ORF">GLE_5093</name>
</gene>
<dbReference type="GO" id="GO:0009103">
    <property type="term" value="P:lipopolysaccharide biosynthetic process"/>
    <property type="evidence" value="ECO:0007669"/>
    <property type="project" value="TreeGrafter"/>
</dbReference>
<dbReference type="InterPro" id="IPR028098">
    <property type="entry name" value="Glyco_trans_4-like_N"/>
</dbReference>
<dbReference type="Pfam" id="PF13692">
    <property type="entry name" value="Glyco_trans_1_4"/>
    <property type="match status" value="1"/>
</dbReference>
<dbReference type="Proteomes" id="UP000061569">
    <property type="component" value="Chromosome"/>
</dbReference>
<evidence type="ECO:0000259" key="1">
    <source>
        <dbReference type="Pfam" id="PF13439"/>
    </source>
</evidence>
<sequence length="381" mass="41818">MRIGLDYRAATLAPGSGPARQVLALERALRRRPDTETVLFTEAPLDHPHRAIAVAADLPAAAPTGAGASVGAAAGLRRRWRFEAGFLPAALRAEQVDVYIAAAEGGLPVWRKPASVRQVLLLHDLFKLTLRRPKSSPLRALAARMLDEAAIGHSIASADAIWTPSRYTTAECGRLYPAHAHKLYVLPDAVAPMPAPAERSRLGQPLPPRYWLLVGTREPRRNADLFLRAWLDARRQHYDTPDLVVVGSPADVPAELQRLNGVHWFEQVADDELARLYYDAERLWQPSYAEGFGLPVLEALAAGTPVAVAEGGALEEVAPVDMPRFDPHDRPQLAQLMIRLSRESVVGNAEQRRAFAQRFAPNAYAARVGALLDELLKRSDR</sequence>